<sequence>MLTKIGPAIFCLVAFTSAKGQDTTKNAFFKFSGSADAYYRYDFNNPEKPFNNFTSFTNSQNSFELGSVSFKAEHNVGKVGMLADIGFGKRAEEFSYNDEKSSIAIKQLYVTYSPSPKIKLTMGSWATHVGYESVDAYANRNYSMSYLFSYGPFFHTGLKADISLSGKSNLMIGVANPSDLKYASNLPKMIIGQFSTSTKDDKVKLAINYQGGKNNDSAKLYQGDVVVNYSIAQKWSLGYNGSVQWRKGKQFDKWDASKSWYGNALYINSSPNSWLAFCLRTELFNDNKNVLGFDDSIFETTFSTNFIIDNLTIIPEIRFESAGKKIYSKQNGDGINKTGNFLLAVVYHF</sequence>
<evidence type="ECO:0000313" key="2">
    <source>
        <dbReference type="Proteomes" id="UP000267223"/>
    </source>
</evidence>
<dbReference type="AlphaFoldDB" id="A0A3M9N9W9"/>
<organism evidence="1 2">
    <name type="scientific">Hanamia caeni</name>
    <dbReference type="NCBI Taxonomy" id="2294116"/>
    <lineage>
        <taxon>Bacteria</taxon>
        <taxon>Pseudomonadati</taxon>
        <taxon>Bacteroidota</taxon>
        <taxon>Chitinophagia</taxon>
        <taxon>Chitinophagales</taxon>
        <taxon>Chitinophagaceae</taxon>
        <taxon>Hanamia</taxon>
    </lineage>
</organism>
<dbReference type="InterPro" id="IPR023614">
    <property type="entry name" value="Porin_dom_sf"/>
</dbReference>
<dbReference type="Gene3D" id="2.40.160.10">
    <property type="entry name" value="Porin"/>
    <property type="match status" value="1"/>
</dbReference>
<name>A0A3M9N9W9_9BACT</name>
<reference evidence="1 2" key="1">
    <citation type="submission" date="2018-11" db="EMBL/GenBank/DDBJ databases">
        <title>Draft genome sequence of Ferruginibacter sp. BO-59.</title>
        <authorList>
            <person name="Im W.T."/>
        </authorList>
    </citation>
    <scope>NUCLEOTIDE SEQUENCE [LARGE SCALE GENOMIC DNA]</scope>
    <source>
        <strain evidence="1 2">BO-59</strain>
    </source>
</reference>
<evidence type="ECO:0000313" key="1">
    <source>
        <dbReference type="EMBL" id="RNI34602.1"/>
    </source>
</evidence>
<dbReference type="EMBL" id="RJJR01000013">
    <property type="protein sequence ID" value="RNI34602.1"/>
    <property type="molecule type" value="Genomic_DNA"/>
</dbReference>
<protein>
    <submittedName>
        <fullName evidence="1">Porin</fullName>
    </submittedName>
</protein>
<dbReference type="InterPro" id="IPR011486">
    <property type="entry name" value="BBP2"/>
</dbReference>
<comment type="caution">
    <text evidence="1">The sequence shown here is derived from an EMBL/GenBank/DDBJ whole genome shotgun (WGS) entry which is preliminary data.</text>
</comment>
<dbReference type="RefSeq" id="WP_123121663.1">
    <property type="nucleotide sequence ID" value="NZ_RJJR01000013.1"/>
</dbReference>
<accession>A0A3M9N9W9</accession>
<dbReference type="Proteomes" id="UP000267223">
    <property type="component" value="Unassembled WGS sequence"/>
</dbReference>
<proteinExistence type="predicted"/>
<dbReference type="OrthoDB" id="1114561at2"/>
<keyword evidence="2" id="KW-1185">Reference proteome</keyword>
<dbReference type="Pfam" id="PF07642">
    <property type="entry name" value="BBP2"/>
    <property type="match status" value="1"/>
</dbReference>
<gene>
    <name evidence="1" type="ORF">EFY79_15640</name>
</gene>